<dbReference type="Pfam" id="PF00135">
    <property type="entry name" value="COesterase"/>
    <property type="match status" value="1"/>
</dbReference>
<dbReference type="Gene3D" id="3.40.50.1820">
    <property type="entry name" value="alpha/beta hydrolase"/>
    <property type="match status" value="1"/>
</dbReference>
<feature type="non-terminal residue" evidence="3">
    <location>
        <position position="1"/>
    </location>
</feature>
<feature type="domain" description="Carboxylesterase type B" evidence="2">
    <location>
        <begin position="8"/>
        <end position="43"/>
    </location>
</feature>
<dbReference type="InterPro" id="IPR002018">
    <property type="entry name" value="CarbesteraseB"/>
</dbReference>
<protein>
    <submittedName>
        <fullName evidence="3">Carboxylesterase family protein</fullName>
    </submittedName>
</protein>
<gene>
    <name evidence="3" type="ORF">ACFQ1S_42640</name>
</gene>
<comment type="caution">
    <text evidence="3">The sequence shown here is derived from an EMBL/GenBank/DDBJ whole genome shotgun (WGS) entry which is preliminary data.</text>
</comment>
<reference evidence="4" key="1">
    <citation type="journal article" date="2019" name="Int. J. Syst. Evol. Microbiol.">
        <title>The Global Catalogue of Microorganisms (GCM) 10K type strain sequencing project: providing services to taxonomists for standard genome sequencing and annotation.</title>
        <authorList>
            <consortium name="The Broad Institute Genomics Platform"/>
            <consortium name="The Broad Institute Genome Sequencing Center for Infectious Disease"/>
            <person name="Wu L."/>
            <person name="Ma J."/>
        </authorList>
    </citation>
    <scope>NUCLEOTIDE SEQUENCE [LARGE SCALE GENOMIC DNA]</scope>
    <source>
        <strain evidence="4">JCM 31486</strain>
    </source>
</reference>
<feature type="compositionally biased region" description="Low complexity" evidence="1">
    <location>
        <begin position="74"/>
        <end position="94"/>
    </location>
</feature>
<dbReference type="EMBL" id="JBHTIS010003871">
    <property type="protein sequence ID" value="MFD1051788.1"/>
    <property type="molecule type" value="Genomic_DNA"/>
</dbReference>
<accession>A0ABW3MM42</accession>
<sequence>DALADTADDNWLTVNVFTPDLGGNLPVMVWIQGGGYMFGTSGQGTSDPKPSETPTPCIGAPDTSTGGRTPAGDSSTTKTSGTTPTTSSPTGSKR</sequence>
<organism evidence="3 4">
    <name type="scientific">Kibdelosporangium lantanae</name>
    <dbReference type="NCBI Taxonomy" id="1497396"/>
    <lineage>
        <taxon>Bacteria</taxon>
        <taxon>Bacillati</taxon>
        <taxon>Actinomycetota</taxon>
        <taxon>Actinomycetes</taxon>
        <taxon>Pseudonocardiales</taxon>
        <taxon>Pseudonocardiaceae</taxon>
        <taxon>Kibdelosporangium</taxon>
    </lineage>
</organism>
<keyword evidence="4" id="KW-1185">Reference proteome</keyword>
<evidence type="ECO:0000259" key="2">
    <source>
        <dbReference type="Pfam" id="PF00135"/>
    </source>
</evidence>
<feature type="compositionally biased region" description="Polar residues" evidence="1">
    <location>
        <begin position="43"/>
        <end position="54"/>
    </location>
</feature>
<name>A0ABW3MM42_9PSEU</name>
<evidence type="ECO:0000313" key="4">
    <source>
        <dbReference type="Proteomes" id="UP001597045"/>
    </source>
</evidence>
<evidence type="ECO:0000313" key="3">
    <source>
        <dbReference type="EMBL" id="MFD1051788.1"/>
    </source>
</evidence>
<dbReference type="Proteomes" id="UP001597045">
    <property type="component" value="Unassembled WGS sequence"/>
</dbReference>
<proteinExistence type="predicted"/>
<dbReference type="InterPro" id="IPR029058">
    <property type="entry name" value="AB_hydrolase_fold"/>
</dbReference>
<feature type="region of interest" description="Disordered" evidence="1">
    <location>
        <begin position="35"/>
        <end position="94"/>
    </location>
</feature>
<evidence type="ECO:0000256" key="1">
    <source>
        <dbReference type="SAM" id="MobiDB-lite"/>
    </source>
</evidence>
<dbReference type="SUPFAM" id="SSF53474">
    <property type="entry name" value="alpha/beta-Hydrolases"/>
    <property type="match status" value="1"/>
</dbReference>